<dbReference type="RefSeq" id="WP_009483461.1">
    <property type="nucleotide sequence ID" value="NZ_BAFE01000089.1"/>
</dbReference>
<evidence type="ECO:0008006" key="4">
    <source>
        <dbReference type="Google" id="ProtNLM"/>
    </source>
</evidence>
<dbReference type="OrthoDB" id="3267972at2"/>
<gene>
    <name evidence="2" type="ORF">MOPEL_130_02250</name>
</gene>
<feature type="compositionally biased region" description="Pro residues" evidence="1">
    <location>
        <begin position="65"/>
        <end position="76"/>
    </location>
</feature>
<reference evidence="2 3" key="1">
    <citation type="submission" date="2012-02" db="EMBL/GenBank/DDBJ databases">
        <title>Whole genome shotgun sequence of Mobilicoccus pelagius NBRC 104925.</title>
        <authorList>
            <person name="Yoshida Y."/>
            <person name="Hosoyama A."/>
            <person name="Tsuchikane K."/>
            <person name="Katsumata H."/>
            <person name="Yamazaki S."/>
            <person name="Fujita N."/>
        </authorList>
    </citation>
    <scope>NUCLEOTIDE SEQUENCE [LARGE SCALE GENOMIC DNA]</scope>
    <source>
        <strain evidence="2 3">NBRC 104925</strain>
    </source>
</reference>
<sequence length="76" mass="8035">MRLNDIVRRGQDFLRTEQGRAVARKAADGASGVARKVAPKRVSAIDQAQRAAHDYLDRQGGGTPGTPPDAPGTPGR</sequence>
<proteinExistence type="predicted"/>
<dbReference type="EMBL" id="BAFE01000089">
    <property type="protein sequence ID" value="GAB49618.1"/>
    <property type="molecule type" value="Genomic_DNA"/>
</dbReference>
<protein>
    <recommendedName>
        <fullName evidence="4">Antitoxin</fullName>
    </recommendedName>
</protein>
<keyword evidence="3" id="KW-1185">Reference proteome</keyword>
<organism evidence="2 3">
    <name type="scientific">Mobilicoccus pelagius NBRC 104925</name>
    <dbReference type="NCBI Taxonomy" id="1089455"/>
    <lineage>
        <taxon>Bacteria</taxon>
        <taxon>Bacillati</taxon>
        <taxon>Actinomycetota</taxon>
        <taxon>Actinomycetes</taxon>
        <taxon>Micrococcales</taxon>
        <taxon>Dermatophilaceae</taxon>
        <taxon>Mobilicoccus</taxon>
    </lineage>
</organism>
<feature type="region of interest" description="Disordered" evidence="1">
    <location>
        <begin position="25"/>
        <end position="76"/>
    </location>
</feature>
<name>H5UV60_9MICO</name>
<accession>H5UV60</accession>
<evidence type="ECO:0000313" key="3">
    <source>
        <dbReference type="Proteomes" id="UP000004367"/>
    </source>
</evidence>
<dbReference type="AlphaFoldDB" id="H5UV60"/>
<comment type="caution">
    <text evidence="2">The sequence shown here is derived from an EMBL/GenBank/DDBJ whole genome shotgun (WGS) entry which is preliminary data.</text>
</comment>
<dbReference type="Proteomes" id="UP000004367">
    <property type="component" value="Unassembled WGS sequence"/>
</dbReference>
<evidence type="ECO:0000256" key="1">
    <source>
        <dbReference type="SAM" id="MobiDB-lite"/>
    </source>
</evidence>
<evidence type="ECO:0000313" key="2">
    <source>
        <dbReference type="EMBL" id="GAB49618.1"/>
    </source>
</evidence>